<evidence type="ECO:0000259" key="2">
    <source>
        <dbReference type="Pfam" id="PF01370"/>
    </source>
</evidence>
<dbReference type="Gene3D" id="3.40.50.720">
    <property type="entry name" value="NAD(P)-binding Rossmann-like Domain"/>
    <property type="match status" value="1"/>
</dbReference>
<protein>
    <submittedName>
        <fullName evidence="3">NAD-dependent epimerase/dehydratase family protein</fullName>
    </submittedName>
</protein>
<evidence type="ECO:0000313" key="3">
    <source>
        <dbReference type="EMBL" id="MFD2921411.1"/>
    </source>
</evidence>
<dbReference type="PANTHER" id="PTHR43574">
    <property type="entry name" value="EPIMERASE-RELATED"/>
    <property type="match status" value="1"/>
</dbReference>
<dbReference type="InterPro" id="IPR001509">
    <property type="entry name" value="Epimerase_deHydtase"/>
</dbReference>
<dbReference type="Pfam" id="PF01370">
    <property type="entry name" value="Epimerase"/>
    <property type="match status" value="1"/>
</dbReference>
<sequence>MDSVDKQGPLKILVTGAAGFIGSHLADKLSTLGHEVTGIDNFSDYYDPVLKQLNVADFVNNRGTIEKIDLRNAEALQTLPADFDYIFHLAAQSGISATSTFEDYFSNNVVATKNLLDFSEKNKGLKLLVNISTSSVYGFNASFDENKVPQPVSYYGVSKLTAEQLVLSYSRKNSIKACSLRLFSVYGPRERPEKLYSLLIRSGFNNTAFPLYENSEKHSRSFTYVGDIINGLISVIGKEELVNNEVINIGSPYETTTQEGIDVVEKLLNKKITIHKIPPRNGDQLFTRALIDKARSLLQYEPLTRLEEGIKAQIEWYKQYFESR</sequence>
<organism evidence="3 4">
    <name type="scientific">Terrimonas rubra</name>
    <dbReference type="NCBI Taxonomy" id="1035890"/>
    <lineage>
        <taxon>Bacteria</taxon>
        <taxon>Pseudomonadati</taxon>
        <taxon>Bacteroidota</taxon>
        <taxon>Chitinophagia</taxon>
        <taxon>Chitinophagales</taxon>
        <taxon>Chitinophagaceae</taxon>
        <taxon>Terrimonas</taxon>
    </lineage>
</organism>
<dbReference type="PRINTS" id="PR01713">
    <property type="entry name" value="NUCEPIMERASE"/>
</dbReference>
<feature type="domain" description="NAD-dependent epimerase/dehydratase" evidence="2">
    <location>
        <begin position="12"/>
        <end position="250"/>
    </location>
</feature>
<keyword evidence="1" id="KW-0520">NAD</keyword>
<keyword evidence="4" id="KW-1185">Reference proteome</keyword>
<dbReference type="InterPro" id="IPR036291">
    <property type="entry name" value="NAD(P)-bd_dom_sf"/>
</dbReference>
<dbReference type="Proteomes" id="UP001597511">
    <property type="component" value="Unassembled WGS sequence"/>
</dbReference>
<proteinExistence type="predicted"/>
<dbReference type="SUPFAM" id="SSF51735">
    <property type="entry name" value="NAD(P)-binding Rossmann-fold domains"/>
    <property type="match status" value="1"/>
</dbReference>
<gene>
    <name evidence="3" type="ORF">ACFS6H_16915</name>
</gene>
<dbReference type="EMBL" id="JBHUOZ010000003">
    <property type="protein sequence ID" value="MFD2921411.1"/>
    <property type="molecule type" value="Genomic_DNA"/>
</dbReference>
<dbReference type="RefSeq" id="WP_386101661.1">
    <property type="nucleotide sequence ID" value="NZ_JBHUOZ010000003.1"/>
</dbReference>
<evidence type="ECO:0000256" key="1">
    <source>
        <dbReference type="ARBA" id="ARBA00023027"/>
    </source>
</evidence>
<evidence type="ECO:0000313" key="4">
    <source>
        <dbReference type="Proteomes" id="UP001597511"/>
    </source>
</evidence>
<comment type="caution">
    <text evidence="3">The sequence shown here is derived from an EMBL/GenBank/DDBJ whole genome shotgun (WGS) entry which is preliminary data.</text>
</comment>
<reference evidence="4" key="1">
    <citation type="journal article" date="2019" name="Int. J. Syst. Evol. Microbiol.">
        <title>The Global Catalogue of Microorganisms (GCM) 10K type strain sequencing project: providing services to taxonomists for standard genome sequencing and annotation.</title>
        <authorList>
            <consortium name="The Broad Institute Genomics Platform"/>
            <consortium name="The Broad Institute Genome Sequencing Center for Infectious Disease"/>
            <person name="Wu L."/>
            <person name="Ma J."/>
        </authorList>
    </citation>
    <scope>NUCLEOTIDE SEQUENCE [LARGE SCALE GENOMIC DNA]</scope>
    <source>
        <strain evidence="4">KCTC 23299</strain>
    </source>
</reference>
<name>A0ABW6ABH4_9BACT</name>
<accession>A0ABW6ABH4</accession>